<dbReference type="AlphaFoldDB" id="A0A6P2KXR3"/>
<name>A0A6P2KXR3_9BURK</name>
<organism evidence="1 2">
    <name type="scientific">Burkholderia latens</name>
    <dbReference type="NCBI Taxonomy" id="488446"/>
    <lineage>
        <taxon>Bacteria</taxon>
        <taxon>Pseudomonadati</taxon>
        <taxon>Pseudomonadota</taxon>
        <taxon>Betaproteobacteria</taxon>
        <taxon>Burkholderiales</taxon>
        <taxon>Burkholderiaceae</taxon>
        <taxon>Burkholderia</taxon>
        <taxon>Burkholderia cepacia complex</taxon>
    </lineage>
</organism>
<gene>
    <name evidence="1" type="ORF">BLA24064_02736</name>
</gene>
<proteinExistence type="predicted"/>
<sequence length="163" mass="18613">MAANLTVEHRNTPDKEAFALPIDNDRKYLVIADLHSILFELNACIDAMKGFMHAVHKHVGQPITATQRIRMINSWMEAKGINHGWFRQLDSARNFVAHQGAFYLAFDTSATQWDLLMVKQDIKVFDDPKTYVRFSDVEKIMAGFSACRMAMQTHLISLLDQAD</sequence>
<evidence type="ECO:0000313" key="2">
    <source>
        <dbReference type="Proteomes" id="UP000494222"/>
    </source>
</evidence>
<accession>A0A6P2KXR3</accession>
<protein>
    <submittedName>
        <fullName evidence="1">Uncharacterized protein</fullName>
    </submittedName>
</protein>
<dbReference type="EMBL" id="CABVPL010000016">
    <property type="protein sequence ID" value="VWB59305.1"/>
    <property type="molecule type" value="Genomic_DNA"/>
</dbReference>
<dbReference type="Proteomes" id="UP000494222">
    <property type="component" value="Unassembled WGS sequence"/>
</dbReference>
<reference evidence="1 2" key="1">
    <citation type="submission" date="2019-09" db="EMBL/GenBank/DDBJ databases">
        <authorList>
            <person name="Depoorter E."/>
        </authorList>
    </citation>
    <scope>NUCLEOTIDE SEQUENCE [LARGE SCALE GENOMIC DNA]</scope>
    <source>
        <strain evidence="1">LMG 24064</strain>
    </source>
</reference>
<evidence type="ECO:0000313" key="1">
    <source>
        <dbReference type="EMBL" id="VWB59305.1"/>
    </source>
</evidence>